<dbReference type="GeneID" id="116416357"/>
<organism evidence="2 3">
    <name type="scientific">Nasonia vitripennis</name>
    <name type="common">Parasitic wasp</name>
    <dbReference type="NCBI Taxonomy" id="7425"/>
    <lineage>
        <taxon>Eukaryota</taxon>
        <taxon>Metazoa</taxon>
        <taxon>Ecdysozoa</taxon>
        <taxon>Arthropoda</taxon>
        <taxon>Hexapoda</taxon>
        <taxon>Insecta</taxon>
        <taxon>Pterygota</taxon>
        <taxon>Neoptera</taxon>
        <taxon>Endopterygota</taxon>
        <taxon>Hymenoptera</taxon>
        <taxon>Apocrita</taxon>
        <taxon>Proctotrupomorpha</taxon>
        <taxon>Chalcidoidea</taxon>
        <taxon>Pteromalidae</taxon>
        <taxon>Pteromalinae</taxon>
        <taxon>Nasonia</taxon>
    </lineage>
</organism>
<dbReference type="EnsemblMetazoa" id="XM_031924413">
    <property type="protein sequence ID" value="XP_031780273"/>
    <property type="gene ID" value="LOC116416357"/>
</dbReference>
<dbReference type="InParanoid" id="A0A7M7Q368"/>
<reference evidence="2" key="1">
    <citation type="submission" date="2021-01" db="UniProtKB">
        <authorList>
            <consortium name="EnsemblMetazoa"/>
        </authorList>
    </citation>
    <scope>IDENTIFICATION</scope>
</reference>
<dbReference type="KEGG" id="nvi:116416357"/>
<evidence type="ECO:0000313" key="2">
    <source>
        <dbReference type="EnsemblMetazoa" id="XP_031780273"/>
    </source>
</evidence>
<keyword evidence="3" id="KW-1185">Reference proteome</keyword>
<dbReference type="Proteomes" id="UP000002358">
    <property type="component" value="Chromosome 1"/>
</dbReference>
<dbReference type="OrthoDB" id="7695361at2759"/>
<evidence type="ECO:0000313" key="3">
    <source>
        <dbReference type="Proteomes" id="UP000002358"/>
    </source>
</evidence>
<name>A0A7M7Q368_NASVI</name>
<proteinExistence type="predicted"/>
<feature type="compositionally biased region" description="Basic and acidic residues" evidence="1">
    <location>
        <begin position="259"/>
        <end position="271"/>
    </location>
</feature>
<protein>
    <submittedName>
        <fullName evidence="2">Uncharacterized protein</fullName>
    </submittedName>
</protein>
<dbReference type="AlphaFoldDB" id="A0A7M7Q368"/>
<accession>A0A7M7Q368</accession>
<dbReference type="RefSeq" id="XP_031780273.1">
    <property type="nucleotide sequence ID" value="XM_031924413.1"/>
</dbReference>
<sequence>MGYFIFVEIILNIKLILLTLAVFLSKTFATTDIDKKTVHFKIHVPEIIKHHIHTKTVFIHVHEMKPKKQKEDSHVEDWTSYNSYNYNDGTGEGRGEDYHRKKKAKIVNPYDDYMPIRDDNYQPYAPINPYDDPDNQLVDELPPPNDNPLGFFGPPIDPEEIVDQRAPQIDAKAYPPPGQYAIHEEINEEPPTNDIDSYKQFHEEGYHRGMKTETGHIIQKDLKDFYDKEHDEGDYNNSDYENNSYKKYANHGNHGHHHGNYDKEIGHEQRAGKKRADRRFFVARMVIR</sequence>
<feature type="region of interest" description="Disordered" evidence="1">
    <location>
        <begin position="249"/>
        <end position="276"/>
    </location>
</feature>
<evidence type="ECO:0000256" key="1">
    <source>
        <dbReference type="SAM" id="MobiDB-lite"/>
    </source>
</evidence>